<evidence type="ECO:0000256" key="2">
    <source>
        <dbReference type="ARBA" id="ARBA00034247"/>
    </source>
</evidence>
<dbReference type="Gene3D" id="3.30.70.270">
    <property type="match status" value="1"/>
</dbReference>
<dbReference type="EMBL" id="JACHZF010000011">
    <property type="protein sequence ID" value="MBB3330966.1"/>
    <property type="molecule type" value="Genomic_DNA"/>
</dbReference>
<gene>
    <name evidence="5" type="ORF">BDK63_001841</name>
</gene>
<dbReference type="InterPro" id="IPR050469">
    <property type="entry name" value="Diguanylate_Cyclase"/>
</dbReference>
<evidence type="ECO:0000259" key="4">
    <source>
        <dbReference type="PROSITE" id="PS50887"/>
    </source>
</evidence>
<reference evidence="5 6" key="1">
    <citation type="submission" date="2020-08" db="EMBL/GenBank/DDBJ databases">
        <title>Genomic Encyclopedia of Archaeal and Bacterial Type Strains, Phase II (KMG-II): from individual species to whole genera.</title>
        <authorList>
            <person name="Goeker M."/>
        </authorList>
    </citation>
    <scope>NUCLEOTIDE SEQUENCE [LARGE SCALE GENOMIC DNA]</scope>
    <source>
        <strain evidence="5 6">5AG</strain>
    </source>
</reference>
<name>A0A7W5PBI5_9GAMM</name>
<dbReference type="SUPFAM" id="SSF55073">
    <property type="entry name" value="Nucleotide cyclase"/>
    <property type="match status" value="1"/>
</dbReference>
<dbReference type="InterPro" id="IPR043128">
    <property type="entry name" value="Rev_trsase/Diguanyl_cyclase"/>
</dbReference>
<evidence type="ECO:0000313" key="5">
    <source>
        <dbReference type="EMBL" id="MBB3330966.1"/>
    </source>
</evidence>
<protein>
    <recommendedName>
        <fullName evidence="1">diguanylate cyclase</fullName>
        <ecNumber evidence="1">2.7.7.65</ecNumber>
    </recommendedName>
</protein>
<organism evidence="5 6">
    <name type="scientific">Halomonas campaniensis</name>
    <dbReference type="NCBI Taxonomy" id="213554"/>
    <lineage>
        <taxon>Bacteria</taxon>
        <taxon>Pseudomonadati</taxon>
        <taxon>Pseudomonadota</taxon>
        <taxon>Gammaproteobacteria</taxon>
        <taxon>Oceanospirillales</taxon>
        <taxon>Halomonadaceae</taxon>
        <taxon>Halomonas</taxon>
    </lineage>
</organism>
<dbReference type="GO" id="GO:0043709">
    <property type="term" value="P:cell adhesion involved in single-species biofilm formation"/>
    <property type="evidence" value="ECO:0007669"/>
    <property type="project" value="TreeGrafter"/>
</dbReference>
<dbReference type="PANTHER" id="PTHR45138">
    <property type="entry name" value="REGULATORY COMPONENTS OF SENSORY TRANSDUCTION SYSTEM"/>
    <property type="match status" value="1"/>
</dbReference>
<dbReference type="EC" id="2.7.7.65" evidence="1"/>
<evidence type="ECO:0000256" key="3">
    <source>
        <dbReference type="SAM" id="Phobius"/>
    </source>
</evidence>
<evidence type="ECO:0000256" key="1">
    <source>
        <dbReference type="ARBA" id="ARBA00012528"/>
    </source>
</evidence>
<accession>A0A7W5PBI5</accession>
<feature type="domain" description="GGDEF" evidence="4">
    <location>
        <begin position="233"/>
        <end position="368"/>
    </location>
</feature>
<proteinExistence type="predicted"/>
<dbReference type="Proteomes" id="UP000553442">
    <property type="component" value="Unassembled WGS sequence"/>
</dbReference>
<dbReference type="InterPro" id="IPR000160">
    <property type="entry name" value="GGDEF_dom"/>
</dbReference>
<comment type="caution">
    <text evidence="5">The sequence shown here is derived from an EMBL/GenBank/DDBJ whole genome shotgun (WGS) entry which is preliminary data.</text>
</comment>
<dbReference type="NCBIfam" id="TIGR00254">
    <property type="entry name" value="GGDEF"/>
    <property type="match status" value="1"/>
</dbReference>
<dbReference type="PROSITE" id="PS50887">
    <property type="entry name" value="GGDEF"/>
    <property type="match status" value="1"/>
</dbReference>
<feature type="transmembrane region" description="Helical" evidence="3">
    <location>
        <begin position="12"/>
        <end position="30"/>
    </location>
</feature>
<keyword evidence="3" id="KW-0472">Membrane</keyword>
<keyword evidence="6" id="KW-1185">Reference proteome</keyword>
<dbReference type="RefSeq" id="WP_343065301.1">
    <property type="nucleotide sequence ID" value="NZ_JACHZF010000011.1"/>
</dbReference>
<dbReference type="CDD" id="cd01949">
    <property type="entry name" value="GGDEF"/>
    <property type="match status" value="1"/>
</dbReference>
<dbReference type="AlphaFoldDB" id="A0A7W5PBI5"/>
<sequence>MRWHRVRRRYIGWLSLSLMSFTALMLLITYETRWVHPEIHAYFSQSGNLTGQQLATRSRRYLEESLGILLEEGDSEAVAQRARFQIELGYSLFDIGVYRNEYACTVPSLQRLDGLHDTLSRGIVPSPALLSQDLLAPIRCLTEIEMDQLDRRARVTNQFVEETRRHQTQVLMGSLAIYLLGLGFWGMHERRRRQADRATRESLRWMAQALRDPLTGIGNRTALHDDIDAQAGRSLGLILIDIDYFKPYNDALGHPDGDRLLRELVALIAKALGGEARLYRMGGDEFAVLLPCDSAGTLERSCALVVDQVRRAALSHPDHPAGPHVTLSVGGVQFIAACEAFTEAYAAADQALYWVKAQGRDGWQTGRVMPMDRVDSP</sequence>
<keyword evidence="3" id="KW-1133">Transmembrane helix</keyword>
<dbReference type="PANTHER" id="PTHR45138:SF9">
    <property type="entry name" value="DIGUANYLATE CYCLASE DGCM-RELATED"/>
    <property type="match status" value="1"/>
</dbReference>
<keyword evidence="3" id="KW-0812">Transmembrane</keyword>
<comment type="catalytic activity">
    <reaction evidence="2">
        <text>2 GTP = 3',3'-c-di-GMP + 2 diphosphate</text>
        <dbReference type="Rhea" id="RHEA:24898"/>
        <dbReference type="ChEBI" id="CHEBI:33019"/>
        <dbReference type="ChEBI" id="CHEBI:37565"/>
        <dbReference type="ChEBI" id="CHEBI:58805"/>
        <dbReference type="EC" id="2.7.7.65"/>
    </reaction>
</comment>
<dbReference type="SMART" id="SM00267">
    <property type="entry name" value="GGDEF"/>
    <property type="match status" value="1"/>
</dbReference>
<dbReference type="GO" id="GO:1902201">
    <property type="term" value="P:negative regulation of bacterial-type flagellum-dependent cell motility"/>
    <property type="evidence" value="ECO:0007669"/>
    <property type="project" value="TreeGrafter"/>
</dbReference>
<evidence type="ECO:0000313" key="6">
    <source>
        <dbReference type="Proteomes" id="UP000553442"/>
    </source>
</evidence>
<dbReference type="GO" id="GO:0005886">
    <property type="term" value="C:plasma membrane"/>
    <property type="evidence" value="ECO:0007669"/>
    <property type="project" value="TreeGrafter"/>
</dbReference>
<dbReference type="InterPro" id="IPR029787">
    <property type="entry name" value="Nucleotide_cyclase"/>
</dbReference>
<dbReference type="GO" id="GO:0052621">
    <property type="term" value="F:diguanylate cyclase activity"/>
    <property type="evidence" value="ECO:0007669"/>
    <property type="project" value="UniProtKB-EC"/>
</dbReference>
<dbReference type="Pfam" id="PF00990">
    <property type="entry name" value="GGDEF"/>
    <property type="match status" value="1"/>
</dbReference>